<dbReference type="Pfam" id="PF05698">
    <property type="entry name" value="Trigger_C"/>
    <property type="match status" value="1"/>
</dbReference>
<evidence type="ECO:0000256" key="1">
    <source>
        <dbReference type="ARBA" id="ARBA00000971"/>
    </source>
</evidence>
<proteinExistence type="inferred from homology"/>
<gene>
    <name evidence="12" type="primary">tig</name>
    <name evidence="17" type="ORF">SAMN05421742_105197</name>
</gene>
<feature type="compositionally biased region" description="Acidic residues" evidence="15">
    <location>
        <begin position="528"/>
        <end position="537"/>
    </location>
</feature>
<evidence type="ECO:0000256" key="3">
    <source>
        <dbReference type="ARBA" id="ARBA00013194"/>
    </source>
</evidence>
<dbReference type="GO" id="GO:0003755">
    <property type="term" value="F:peptidyl-prolyl cis-trans isomerase activity"/>
    <property type="evidence" value="ECO:0007669"/>
    <property type="project" value="UniProtKB-UniRule"/>
</dbReference>
<feature type="compositionally biased region" description="Acidic residues" evidence="15">
    <location>
        <begin position="428"/>
        <end position="440"/>
    </location>
</feature>
<dbReference type="SUPFAM" id="SSF109998">
    <property type="entry name" value="Triger factor/SurA peptide-binding domain-like"/>
    <property type="match status" value="1"/>
</dbReference>
<evidence type="ECO:0000256" key="6">
    <source>
        <dbReference type="ARBA" id="ARBA00023110"/>
    </source>
</evidence>
<feature type="region of interest" description="Disordered" evidence="15">
    <location>
        <begin position="428"/>
        <end position="537"/>
    </location>
</feature>
<dbReference type="Pfam" id="PF05697">
    <property type="entry name" value="Trigger_N"/>
    <property type="match status" value="1"/>
</dbReference>
<dbReference type="Pfam" id="PF00254">
    <property type="entry name" value="FKBP_C"/>
    <property type="match status" value="1"/>
</dbReference>
<dbReference type="SUPFAM" id="SSF54534">
    <property type="entry name" value="FKBP-like"/>
    <property type="match status" value="1"/>
</dbReference>
<dbReference type="HAMAP" id="MF_00303">
    <property type="entry name" value="Trigger_factor_Tig"/>
    <property type="match status" value="1"/>
</dbReference>
<dbReference type="InterPro" id="IPR036611">
    <property type="entry name" value="Trigger_fac_ribosome-bd_sf"/>
</dbReference>
<keyword evidence="5 12" id="KW-0132">Cell division</keyword>
<evidence type="ECO:0000256" key="7">
    <source>
        <dbReference type="ARBA" id="ARBA00023186"/>
    </source>
</evidence>
<dbReference type="Gene3D" id="3.10.50.40">
    <property type="match status" value="1"/>
</dbReference>
<dbReference type="InterPro" id="IPR008881">
    <property type="entry name" value="Trigger_fac_ribosome-bd_bac"/>
</dbReference>
<feature type="compositionally biased region" description="Basic residues" evidence="15">
    <location>
        <begin position="446"/>
        <end position="461"/>
    </location>
</feature>
<protein>
    <recommendedName>
        <fullName evidence="4 12">Trigger factor</fullName>
        <shortName evidence="12">TF</shortName>
        <ecNumber evidence="3 12">5.2.1.8</ecNumber>
    </recommendedName>
    <alternativeName>
        <fullName evidence="11 12">PPIase</fullName>
    </alternativeName>
</protein>
<dbReference type="InterPro" id="IPR001179">
    <property type="entry name" value="PPIase_FKBP_dom"/>
</dbReference>
<accession>A0A1G8B3E8</accession>
<comment type="similarity">
    <text evidence="2 12 14">Belongs to the FKBP-type PPIase family. Tig subfamily.</text>
</comment>
<keyword evidence="12" id="KW-0963">Cytoplasm</keyword>
<evidence type="ECO:0000256" key="5">
    <source>
        <dbReference type="ARBA" id="ARBA00022618"/>
    </source>
</evidence>
<evidence type="ECO:0000313" key="17">
    <source>
        <dbReference type="EMBL" id="SDH27655.1"/>
    </source>
</evidence>
<dbReference type="EC" id="5.2.1.8" evidence="3 12"/>
<dbReference type="InterPro" id="IPR027304">
    <property type="entry name" value="Trigger_fact/SurA_dom_sf"/>
</dbReference>
<dbReference type="FunFam" id="3.10.50.40:FF:000001">
    <property type="entry name" value="Trigger factor"/>
    <property type="match status" value="1"/>
</dbReference>
<keyword evidence="18" id="KW-1185">Reference proteome</keyword>
<evidence type="ECO:0000259" key="16">
    <source>
        <dbReference type="PROSITE" id="PS50059"/>
    </source>
</evidence>
<comment type="domain">
    <text evidence="12">Consists of 3 domains; the N-terminus binds the ribosome, the middle domain has PPIase activity, while the C-terminus has intrinsic chaperone activity on its own.</text>
</comment>
<dbReference type="RefSeq" id="WP_092618874.1">
    <property type="nucleotide sequence ID" value="NZ_FNCV01000005.1"/>
</dbReference>
<evidence type="ECO:0000256" key="4">
    <source>
        <dbReference type="ARBA" id="ARBA00016902"/>
    </source>
</evidence>
<dbReference type="SUPFAM" id="SSF102735">
    <property type="entry name" value="Trigger factor ribosome-binding domain"/>
    <property type="match status" value="1"/>
</dbReference>
<dbReference type="Proteomes" id="UP000217076">
    <property type="component" value="Unassembled WGS sequence"/>
</dbReference>
<keyword evidence="6 12" id="KW-0697">Rotamase</keyword>
<dbReference type="PANTHER" id="PTHR30560:SF3">
    <property type="entry name" value="TRIGGER FACTOR-LIKE PROTEIN TIG, CHLOROPLASTIC"/>
    <property type="match status" value="1"/>
</dbReference>
<dbReference type="InterPro" id="IPR046357">
    <property type="entry name" value="PPIase_dom_sf"/>
</dbReference>
<dbReference type="NCBIfam" id="TIGR00115">
    <property type="entry name" value="tig"/>
    <property type="match status" value="1"/>
</dbReference>
<feature type="domain" description="PPIase FKBP-type" evidence="16">
    <location>
        <begin position="163"/>
        <end position="223"/>
    </location>
</feature>
<feature type="compositionally biased region" description="Acidic residues" evidence="15">
    <location>
        <begin position="467"/>
        <end position="480"/>
    </location>
</feature>
<dbReference type="AlphaFoldDB" id="A0A1G8B3E8"/>
<dbReference type="OrthoDB" id="9767721at2"/>
<dbReference type="GO" id="GO:0015031">
    <property type="term" value="P:protein transport"/>
    <property type="evidence" value="ECO:0007669"/>
    <property type="project" value="UniProtKB-UniRule"/>
</dbReference>
<evidence type="ECO:0000256" key="2">
    <source>
        <dbReference type="ARBA" id="ARBA00005464"/>
    </source>
</evidence>
<evidence type="ECO:0000313" key="18">
    <source>
        <dbReference type="Proteomes" id="UP000217076"/>
    </source>
</evidence>
<sequence>MQITDSTIDGLRHAFKIVLPAADIEARVEARLKEIGQTMRLPGFRPGKAPLPLLKKRYGQAVMGEVLEKAVQESTAQALKEKELKPALQPEIEVDSFGEGEDLALSVAVEVIPDIAPMDFATLKLTRQRADVPQERIDEALGRIAESRQDSAPVEEDRPAAEGDIVVIDFVGKLDGEPFEGGSGEGVSLELGGGRFIPGFEEQLIGAKVGDAPVVTVTFPEDYQATHLAGREATFEVSVKELRQPTTPAVDDALAEAVGMESLEKLTEMVRGRLQEEFDELSRERLKRSLLDALAEAHDFPVPPTLLENEFKGIWSQLEEARKNDQLEPEDAAKSDEELEAEYRGIAERRVRLGLLLAEVGQKHKIQVTNEDLNRAVVREAMRYPGQEQAVFQYFQNNQDAVNHLRAPLFEDKVVDYILELAEVSEETVSVDELTADPEEAPAKPATKKKAAPKKKAPAKKKAAEVEAGEAEAGEPEGEATEAKPAKAASKKKVDDAEPAEAEAKPAAAKKKAPAKKKAVPKAADSADSGEADTSEG</sequence>
<dbReference type="GO" id="GO:0005737">
    <property type="term" value="C:cytoplasm"/>
    <property type="evidence" value="ECO:0007669"/>
    <property type="project" value="UniProtKB-SubCell"/>
</dbReference>
<dbReference type="GO" id="GO:0051301">
    <property type="term" value="P:cell division"/>
    <property type="evidence" value="ECO:0007669"/>
    <property type="project" value="UniProtKB-KW"/>
</dbReference>
<evidence type="ECO:0000256" key="8">
    <source>
        <dbReference type="ARBA" id="ARBA00023235"/>
    </source>
</evidence>
<evidence type="ECO:0000256" key="13">
    <source>
        <dbReference type="PROSITE-ProRule" id="PRU00277"/>
    </source>
</evidence>
<comment type="subcellular location">
    <subcellularLocation>
        <location evidence="12">Cytoplasm</location>
    </subcellularLocation>
    <text evidence="12">About half TF is bound to the ribosome near the polypeptide exit tunnel while the other half is free in the cytoplasm.</text>
</comment>
<dbReference type="GO" id="GO:0044183">
    <property type="term" value="F:protein folding chaperone"/>
    <property type="evidence" value="ECO:0007669"/>
    <property type="project" value="TreeGrafter"/>
</dbReference>
<keyword evidence="8 12" id="KW-0413">Isomerase</keyword>
<dbReference type="GO" id="GO:0051083">
    <property type="term" value="P:'de novo' cotranslational protein folding"/>
    <property type="evidence" value="ECO:0007669"/>
    <property type="project" value="TreeGrafter"/>
</dbReference>
<dbReference type="Gene3D" id="3.30.70.1050">
    <property type="entry name" value="Trigger factor ribosome-binding domain"/>
    <property type="match status" value="1"/>
</dbReference>
<dbReference type="PANTHER" id="PTHR30560">
    <property type="entry name" value="TRIGGER FACTOR CHAPERONE AND PEPTIDYL-PROLYL CIS/TRANS ISOMERASE"/>
    <property type="match status" value="1"/>
</dbReference>
<evidence type="ECO:0000256" key="14">
    <source>
        <dbReference type="RuleBase" id="RU003914"/>
    </source>
</evidence>
<organism evidence="17 18">
    <name type="scientific">Roseospirillum parvum</name>
    <dbReference type="NCBI Taxonomy" id="83401"/>
    <lineage>
        <taxon>Bacteria</taxon>
        <taxon>Pseudomonadati</taxon>
        <taxon>Pseudomonadota</taxon>
        <taxon>Alphaproteobacteria</taxon>
        <taxon>Rhodospirillales</taxon>
        <taxon>Rhodospirillaceae</taxon>
        <taxon>Roseospirillum</taxon>
    </lineage>
</organism>
<dbReference type="InterPro" id="IPR008880">
    <property type="entry name" value="Trigger_fac_C"/>
</dbReference>
<keyword evidence="7 12" id="KW-0143">Chaperone</keyword>
<dbReference type="PROSITE" id="PS50059">
    <property type="entry name" value="FKBP_PPIASE"/>
    <property type="match status" value="1"/>
</dbReference>
<dbReference type="InterPro" id="IPR005215">
    <property type="entry name" value="Trig_fac"/>
</dbReference>
<evidence type="ECO:0000256" key="9">
    <source>
        <dbReference type="ARBA" id="ARBA00023306"/>
    </source>
</evidence>
<dbReference type="STRING" id="83401.SAMN05421742_105197"/>
<comment type="function">
    <text evidence="10 12">Involved in protein export. Acts as a chaperone by maintaining the newly synthesized protein in an open conformation. Functions as a peptidyl-prolyl cis-trans isomerase.</text>
</comment>
<evidence type="ECO:0000256" key="10">
    <source>
        <dbReference type="ARBA" id="ARBA00024849"/>
    </source>
</evidence>
<evidence type="ECO:0000256" key="15">
    <source>
        <dbReference type="SAM" id="MobiDB-lite"/>
    </source>
</evidence>
<keyword evidence="9 12" id="KW-0131">Cell cycle</keyword>
<feature type="compositionally biased region" description="Basic residues" evidence="15">
    <location>
        <begin position="508"/>
        <end position="520"/>
    </location>
</feature>
<evidence type="ECO:0000256" key="11">
    <source>
        <dbReference type="ARBA" id="ARBA00029986"/>
    </source>
</evidence>
<dbReference type="GO" id="GO:0043022">
    <property type="term" value="F:ribosome binding"/>
    <property type="evidence" value="ECO:0007669"/>
    <property type="project" value="TreeGrafter"/>
</dbReference>
<comment type="catalytic activity">
    <reaction evidence="1 12 13">
        <text>[protein]-peptidylproline (omega=180) = [protein]-peptidylproline (omega=0)</text>
        <dbReference type="Rhea" id="RHEA:16237"/>
        <dbReference type="Rhea" id="RHEA-COMP:10747"/>
        <dbReference type="Rhea" id="RHEA-COMP:10748"/>
        <dbReference type="ChEBI" id="CHEBI:83833"/>
        <dbReference type="ChEBI" id="CHEBI:83834"/>
        <dbReference type="EC" id="5.2.1.8"/>
    </reaction>
</comment>
<dbReference type="InterPro" id="IPR037041">
    <property type="entry name" value="Trigger_fac_C_sf"/>
</dbReference>
<evidence type="ECO:0000256" key="12">
    <source>
        <dbReference type="HAMAP-Rule" id="MF_00303"/>
    </source>
</evidence>
<name>A0A1G8B3E8_9PROT</name>
<reference evidence="18" key="1">
    <citation type="submission" date="2016-10" db="EMBL/GenBank/DDBJ databases">
        <authorList>
            <person name="Varghese N."/>
            <person name="Submissions S."/>
        </authorList>
    </citation>
    <scope>NUCLEOTIDE SEQUENCE [LARGE SCALE GENOMIC DNA]</scope>
    <source>
        <strain evidence="18">930I</strain>
    </source>
</reference>
<dbReference type="EMBL" id="FNCV01000005">
    <property type="protein sequence ID" value="SDH27655.1"/>
    <property type="molecule type" value="Genomic_DNA"/>
</dbReference>
<dbReference type="GO" id="GO:0043335">
    <property type="term" value="P:protein unfolding"/>
    <property type="evidence" value="ECO:0007669"/>
    <property type="project" value="TreeGrafter"/>
</dbReference>
<dbReference type="Gene3D" id="1.10.3120.10">
    <property type="entry name" value="Trigger factor, C-terminal domain"/>
    <property type="match status" value="1"/>
</dbReference>